<name>A0AAD8DTX0_MYTSE</name>
<comment type="caution">
    <text evidence="3">The sequence shown here is derived from an EMBL/GenBank/DDBJ whole genome shotgun (WGS) entry which is preliminary data.</text>
</comment>
<dbReference type="Proteomes" id="UP001231518">
    <property type="component" value="Chromosome 20"/>
</dbReference>
<evidence type="ECO:0000313" key="4">
    <source>
        <dbReference type="Proteomes" id="UP001231518"/>
    </source>
</evidence>
<dbReference type="PANTHER" id="PTHR47194:SF3">
    <property type="entry name" value="SORTING NEXIN 29"/>
    <property type="match status" value="1"/>
</dbReference>
<dbReference type="GO" id="GO:0035091">
    <property type="term" value="F:phosphatidylinositol binding"/>
    <property type="evidence" value="ECO:0007669"/>
    <property type="project" value="InterPro"/>
</dbReference>
<accession>A0AAD8DTX0</accession>
<dbReference type="PROSITE" id="PS50195">
    <property type="entry name" value="PX"/>
    <property type="match status" value="1"/>
</dbReference>
<feature type="domain" description="PX" evidence="2">
    <location>
        <begin position="241"/>
        <end position="363"/>
    </location>
</feature>
<evidence type="ECO:0000259" key="2">
    <source>
        <dbReference type="PROSITE" id="PS50195"/>
    </source>
</evidence>
<dbReference type="EMBL" id="JARGEI010000011">
    <property type="protein sequence ID" value="KAJ8723646.1"/>
    <property type="molecule type" value="Genomic_DNA"/>
</dbReference>
<keyword evidence="4" id="KW-1185">Reference proteome</keyword>
<feature type="compositionally biased region" description="Basic residues" evidence="1">
    <location>
        <begin position="1116"/>
        <end position="1131"/>
    </location>
</feature>
<feature type="compositionally biased region" description="Acidic residues" evidence="1">
    <location>
        <begin position="23"/>
        <end position="32"/>
    </location>
</feature>
<feature type="region of interest" description="Disordered" evidence="1">
    <location>
        <begin position="1116"/>
        <end position="1140"/>
    </location>
</feature>
<evidence type="ECO:0000313" key="3">
    <source>
        <dbReference type="EMBL" id="KAJ8723646.1"/>
    </source>
</evidence>
<gene>
    <name evidence="3" type="ORF">PYW07_007626</name>
</gene>
<sequence>MMVTPIQETPSLTLSESDMQVATDDDTPDNVEEPLIHRLKEQELEGSDNVSTSNDELPAEPHEPAWEDPLRARVRPERAERLERSERSERGRGDPPPALDIPDPTICSGLQHPIDFSEVVSIPGWVTRGAGASTHHEYEVRIVLGDTRWLLLRRYRRFRDLYLTMRRLYGPKVCPRTTSTRCASCWATRAGCSYVATAASATSTSPCDASTGPRYVHAPRVRGAHRAGRHALVALTSLPPLPRPLPHHATPLRAQGMSTHHEYEVRIVLGDTRWLLLRRYRRFRDLYLTMRRLYGPKVSGIPFPARTLWAGEGVARARRAQLEQFLRRLLSVVSSDQRCPFRHPDRALSRDTLVSFSPFFRKRPALSLPPPRPRPQQGYACQLLSVLQEGRSVAQYSSTAGAVPAAPAERGVQRPALSLPPPRPRPQQGYACQLLSVLQEGRSVAQYSSTAGAVPAAPAERGVQRPALSLPPPRPRPQQGYACQLLSVLQEGRSVAQYSSTAGAVPAAPAERGVQRPALSLPPPRPRPQQGYACQLLSVLQEGRSVAQYSSTAGAVPAAPAERGVQRPALSLPPPRPRPQQGYACQLLSVLQEGRSVAQYSSTAGAVPAAPAERGVQRPALSLPPPRPRPQQGYACQLLSVLQEGRSVAQYSSTAGAVPAAPAERGVQRPALSLPPPRPRPQQGYACQLLSVLQEGRSVAQYSSTAGAVPAAPAERGVQRPALSLPPPRPRPQQGYACQLLSVLQEGRSVAQYSSTAGAVPAAPAERGVQRPALSLPPPRPRPQQGYACQLLSVLQEGRSVAQYSSTAGAVPAAPAERGVQRPALSLPPPRPRPQQGYACQLLSVLQEGRSVAQYSSTAGAVPAAPAERGVQRPALSLPPPRPRPQQGYACQLLSVLQEGRSVAQYSSTAGAVPAAPAERGVQRPALSLPPPRPRPQQGYACQLLSVLQEGRSVAQYSSTAGAVPAAPAERGVQRPALSLPPPRPRPQQGYACQLLSVLQEGRSVAQYSSTAGAVPAAPAERGVQRPALSLPPPRPRPQQGYACQLLSVLQEGRSVAQYSSTAGAVPAAPAERGVQRPALSLPPPRPRPQQGYACQLLSVLQEGRVRERQVRHRMMSRRARHVARAGRHAARAGGGGGRVRRAAAARRAAAGAAAVPRRAPRLAHVPYTPCTEPLTSLTIYKSFIR</sequence>
<organism evidence="3 4">
    <name type="scientific">Mythimna separata</name>
    <name type="common">Oriental armyworm</name>
    <name type="synonym">Pseudaletia separata</name>
    <dbReference type="NCBI Taxonomy" id="271217"/>
    <lineage>
        <taxon>Eukaryota</taxon>
        <taxon>Metazoa</taxon>
        <taxon>Ecdysozoa</taxon>
        <taxon>Arthropoda</taxon>
        <taxon>Hexapoda</taxon>
        <taxon>Insecta</taxon>
        <taxon>Pterygota</taxon>
        <taxon>Neoptera</taxon>
        <taxon>Endopterygota</taxon>
        <taxon>Lepidoptera</taxon>
        <taxon>Glossata</taxon>
        <taxon>Ditrysia</taxon>
        <taxon>Noctuoidea</taxon>
        <taxon>Noctuidae</taxon>
        <taxon>Noctuinae</taxon>
        <taxon>Hadenini</taxon>
        <taxon>Mythimna</taxon>
    </lineage>
</organism>
<feature type="compositionally biased region" description="Basic and acidic residues" evidence="1">
    <location>
        <begin position="59"/>
        <end position="93"/>
    </location>
</feature>
<feature type="region of interest" description="Disordered" evidence="1">
    <location>
        <begin position="503"/>
        <end position="528"/>
    </location>
</feature>
<proteinExistence type="predicted"/>
<dbReference type="PANTHER" id="PTHR47194">
    <property type="entry name" value="SORTING NEXIN-29-RELATED"/>
    <property type="match status" value="1"/>
</dbReference>
<dbReference type="Pfam" id="PF00787">
    <property type="entry name" value="PX"/>
    <property type="match status" value="1"/>
</dbReference>
<feature type="compositionally biased region" description="Polar residues" evidence="1">
    <location>
        <begin position="1"/>
        <end position="20"/>
    </location>
</feature>
<dbReference type="InterPro" id="IPR036871">
    <property type="entry name" value="PX_dom_sf"/>
</dbReference>
<protein>
    <recommendedName>
        <fullName evidence="2">PX domain-containing protein</fullName>
    </recommendedName>
</protein>
<dbReference type="SUPFAM" id="SSF64268">
    <property type="entry name" value="PX domain"/>
    <property type="match status" value="2"/>
</dbReference>
<dbReference type="InterPro" id="IPR001683">
    <property type="entry name" value="PX_dom"/>
</dbReference>
<feature type="region of interest" description="Disordered" evidence="1">
    <location>
        <begin position="554"/>
        <end position="578"/>
    </location>
</feature>
<feature type="compositionally biased region" description="Basic and acidic residues" evidence="1">
    <location>
        <begin position="34"/>
        <end position="43"/>
    </location>
</feature>
<dbReference type="Gene3D" id="3.30.1520.10">
    <property type="entry name" value="Phox-like domain"/>
    <property type="match status" value="2"/>
</dbReference>
<dbReference type="AlphaFoldDB" id="A0AAD8DTX0"/>
<reference evidence="3" key="1">
    <citation type="submission" date="2023-03" db="EMBL/GenBank/DDBJ databases">
        <title>Chromosome-level genomes of two armyworms, Mythimna separata and Mythimna loreyi, provide insights into the biosynthesis and reception of sex pheromones.</title>
        <authorList>
            <person name="Zhao H."/>
        </authorList>
    </citation>
    <scope>NUCLEOTIDE SEQUENCE</scope>
    <source>
        <strain evidence="3">BeijingLab</strain>
        <tissue evidence="3">Pupa</tissue>
    </source>
</reference>
<evidence type="ECO:0000256" key="1">
    <source>
        <dbReference type="SAM" id="MobiDB-lite"/>
    </source>
</evidence>
<feature type="region of interest" description="Disordered" evidence="1">
    <location>
        <begin position="1"/>
        <end position="105"/>
    </location>
</feature>